<dbReference type="RefSeq" id="WP_161817870.1">
    <property type="nucleotide sequence ID" value="NZ_JAACJS010000011.1"/>
</dbReference>
<organism evidence="1 2">
    <name type="scientific">Sediminibacterium roseum</name>
    <dbReference type="NCBI Taxonomy" id="1978412"/>
    <lineage>
        <taxon>Bacteria</taxon>
        <taxon>Pseudomonadati</taxon>
        <taxon>Bacteroidota</taxon>
        <taxon>Chitinophagia</taxon>
        <taxon>Chitinophagales</taxon>
        <taxon>Chitinophagaceae</taxon>
        <taxon>Sediminibacterium</taxon>
    </lineage>
</organism>
<reference evidence="1 2" key="1">
    <citation type="submission" date="2020-01" db="EMBL/GenBank/DDBJ databases">
        <title>Genome analysis.</title>
        <authorList>
            <person name="Wu S."/>
            <person name="Wang G."/>
        </authorList>
    </citation>
    <scope>NUCLEOTIDE SEQUENCE [LARGE SCALE GENOMIC DNA]</scope>
    <source>
        <strain evidence="1 2">SYL130</strain>
    </source>
</reference>
<name>A0ABW9ZR24_9BACT</name>
<sequence length="230" mass="25738">MKKLVVLLLNVLGTFALFGQTAGRVGNLFIGMTKARMIEAVGLPVRIVNSAKQPSQGTGEKEILTRYPIPDTTGFVYIIEKEDSRNLYRFFGRELFFELGKKGMEPVFVPWLKGDGITLKNVCLVFRNDRLIMIQPDATPEVYEKLAAAHASAEITNRVDTLACRTTPAAPRETKVGRTTIINWEDASSSARLIHRVFIDNACQTGELYSYVVLEKGIKDLILDSRQNKK</sequence>
<gene>
    <name evidence="1" type="ORF">GWC95_06460</name>
</gene>
<dbReference type="Proteomes" id="UP000753802">
    <property type="component" value="Unassembled WGS sequence"/>
</dbReference>
<evidence type="ECO:0000313" key="2">
    <source>
        <dbReference type="Proteomes" id="UP000753802"/>
    </source>
</evidence>
<comment type="caution">
    <text evidence="1">The sequence shown here is derived from an EMBL/GenBank/DDBJ whole genome shotgun (WGS) entry which is preliminary data.</text>
</comment>
<keyword evidence="2" id="KW-1185">Reference proteome</keyword>
<protein>
    <submittedName>
        <fullName evidence="1">Uncharacterized protein</fullName>
    </submittedName>
</protein>
<evidence type="ECO:0000313" key="1">
    <source>
        <dbReference type="EMBL" id="NCI49556.1"/>
    </source>
</evidence>
<dbReference type="EMBL" id="JAACJS010000011">
    <property type="protein sequence ID" value="NCI49556.1"/>
    <property type="molecule type" value="Genomic_DNA"/>
</dbReference>
<accession>A0ABW9ZR24</accession>
<proteinExistence type="predicted"/>